<dbReference type="Pfam" id="PF00403">
    <property type="entry name" value="HMA"/>
    <property type="match status" value="1"/>
</dbReference>
<dbReference type="PROSITE" id="PS50846">
    <property type="entry name" value="HMA_2"/>
    <property type="match status" value="1"/>
</dbReference>
<dbReference type="SUPFAM" id="SSF55008">
    <property type="entry name" value="HMA, heavy metal-associated domain"/>
    <property type="match status" value="1"/>
</dbReference>
<dbReference type="GO" id="GO:0046872">
    <property type="term" value="F:metal ion binding"/>
    <property type="evidence" value="ECO:0007669"/>
    <property type="project" value="InterPro"/>
</dbReference>
<evidence type="ECO:0000313" key="2">
    <source>
        <dbReference type="EMBL" id="XCC62101.1"/>
    </source>
</evidence>
<accession>A0AAU8A823</accession>
<proteinExistence type="predicted"/>
<sequence length="83" mass="9312">MMQYTLKVDGMQCGMCEAHINDTVRKAVPVKKVHSSHTKKQTVVITEEAIDEQALREAIDRTGYTVLSVESGPYVKKGLFSRK</sequence>
<dbReference type="EMBL" id="CP117826">
    <property type="protein sequence ID" value="XCC62101.1"/>
    <property type="molecule type" value="Genomic_DNA"/>
</dbReference>
<feature type="domain" description="HMA" evidence="1">
    <location>
        <begin position="2"/>
        <end position="67"/>
    </location>
</feature>
<dbReference type="AlphaFoldDB" id="A0AAU8A823"/>
<dbReference type="RefSeq" id="WP_079545692.1">
    <property type="nucleotide sequence ID" value="NZ_CP117826.1"/>
</dbReference>
<evidence type="ECO:0000259" key="1">
    <source>
        <dbReference type="PROSITE" id="PS50846"/>
    </source>
</evidence>
<dbReference type="Gene3D" id="3.30.70.100">
    <property type="match status" value="1"/>
</dbReference>
<protein>
    <submittedName>
        <fullName evidence="2">Heavy-metal-associated domain-containing protein</fullName>
    </submittedName>
</protein>
<dbReference type="InterPro" id="IPR006121">
    <property type="entry name" value="HMA_dom"/>
</dbReference>
<name>A0AAU8A823_9FIRM</name>
<reference evidence="2" key="1">
    <citation type="submission" date="2023-02" db="EMBL/GenBank/DDBJ databases">
        <title>Gut commensal Christensenella minuta modulates host metabolism via a new class of secondary bile acids.</title>
        <authorList>
            <person name="Liu C."/>
        </authorList>
    </citation>
    <scope>NUCLEOTIDE SEQUENCE</scope>
    <source>
        <strain evidence="2">CA70</strain>
    </source>
</reference>
<dbReference type="InterPro" id="IPR036163">
    <property type="entry name" value="HMA_dom_sf"/>
</dbReference>
<gene>
    <name evidence="2" type="ORF">PUP29_11295</name>
</gene>
<organism evidence="2">
    <name type="scientific">Christensenella massiliensis</name>
    <dbReference type="NCBI Taxonomy" id="1805714"/>
    <lineage>
        <taxon>Bacteria</taxon>
        <taxon>Bacillati</taxon>
        <taxon>Bacillota</taxon>
        <taxon>Clostridia</taxon>
        <taxon>Christensenellales</taxon>
        <taxon>Christensenellaceae</taxon>
        <taxon>Christensenella</taxon>
    </lineage>
</organism>
<dbReference type="CDD" id="cd00371">
    <property type="entry name" value="HMA"/>
    <property type="match status" value="1"/>
</dbReference>